<dbReference type="STRING" id="1296120.A0A1B9GKV4"/>
<dbReference type="SUPFAM" id="SSF53474">
    <property type="entry name" value="alpha/beta-Hydrolases"/>
    <property type="match status" value="1"/>
</dbReference>
<dbReference type="Proteomes" id="UP000092666">
    <property type="component" value="Unassembled WGS sequence"/>
</dbReference>
<evidence type="ECO:0000256" key="1">
    <source>
        <dbReference type="ARBA" id="ARBA00010515"/>
    </source>
</evidence>
<dbReference type="Gene3D" id="3.40.50.1820">
    <property type="entry name" value="alpha/beta hydrolase"/>
    <property type="match status" value="1"/>
</dbReference>
<evidence type="ECO:0000259" key="3">
    <source>
        <dbReference type="Pfam" id="PF00135"/>
    </source>
</evidence>
<reference evidence="5" key="2">
    <citation type="submission" date="2013-12" db="EMBL/GenBank/DDBJ databases">
        <title>Evolution of pathogenesis and genome organization in the Tremellales.</title>
        <authorList>
            <person name="Cuomo C."/>
            <person name="Litvintseva A."/>
            <person name="Heitman J."/>
            <person name="Chen Y."/>
            <person name="Sun S."/>
            <person name="Springer D."/>
            <person name="Dromer F."/>
            <person name="Young S."/>
            <person name="Zeng Q."/>
            <person name="Chapman S."/>
            <person name="Gujja S."/>
            <person name="Saif S."/>
            <person name="Birren B."/>
        </authorList>
    </citation>
    <scope>NUCLEOTIDE SEQUENCE [LARGE SCALE GENOMIC DNA]</scope>
    <source>
        <strain evidence="5">BCC8398</strain>
    </source>
</reference>
<proteinExistence type="inferred from homology"/>
<dbReference type="PROSITE" id="PS01173">
    <property type="entry name" value="LIPASE_GDXG_HIS"/>
    <property type="match status" value="1"/>
</dbReference>
<feature type="domain" description="Carboxylesterase type B" evidence="3">
    <location>
        <begin position="79"/>
        <end position="514"/>
    </location>
</feature>
<dbReference type="AlphaFoldDB" id="A0A1B9GKV4"/>
<sequence length="596" mass="64346">MALLSVLLLICVTATYYTFSHAKPVISQPKSTCSFSTQLWEGGEDVFGHAAGGACRYTVRYGQAARWVDSQLSFDVGNRTSSLPPSCPQPAGTYVVGSEQSEDCLYATIYSPKGMSPLSKLPIFVWIHGGSFYAGSASAPGLDGSKLASTGDIIVIVIQYRLGVLGYIPPSTAPSWADPNLGLRDIILGLQTINQYAALIGGDPNKVTVGGQSSGGSMIRALLGAPTAKSLFRAAIVQSDPMNYGFASPDITSQLRRAFYSQDQMKQCDSLKCLQQIPVATIVAAQNYLVASTPLTIQGVPLTMPIRPSYNNPTLTSDPTVDLFNIPTSLSNDPSSIALLLSTVSNEAGSALQATFPAPVPLSNDTYFASLSMIVNPDRAKTISSAAQYALPSVNSSSEAGVYGQGGDMFRETYERAATDGIWRCPNRDVARAWSRAGGKVWVGEWTKGATYPTNQQSGGYCKQKGRVCHEDDIYPTFGSAPNPSADMTSFEDEILSYWTSFIKDLDPDGPSSSGPKRNYPNLTHLIDKAKNWWDDWSSSWKWWKRAASTDPPAAVTTWDQYRDDDDVLALGGGEVSMCLEGFWGDTAKYDWQLYG</sequence>
<dbReference type="GO" id="GO:0016787">
    <property type="term" value="F:hydrolase activity"/>
    <property type="evidence" value="ECO:0007669"/>
    <property type="project" value="InterPro"/>
</dbReference>
<keyword evidence="5" id="KW-1185">Reference proteome</keyword>
<dbReference type="Pfam" id="PF00135">
    <property type="entry name" value="COesterase"/>
    <property type="match status" value="1"/>
</dbReference>
<organism evidence="4 5">
    <name type="scientific">Kwoniella heveanensis BCC8398</name>
    <dbReference type="NCBI Taxonomy" id="1296120"/>
    <lineage>
        <taxon>Eukaryota</taxon>
        <taxon>Fungi</taxon>
        <taxon>Dikarya</taxon>
        <taxon>Basidiomycota</taxon>
        <taxon>Agaricomycotina</taxon>
        <taxon>Tremellomycetes</taxon>
        <taxon>Tremellales</taxon>
        <taxon>Cryptococcaceae</taxon>
        <taxon>Kwoniella</taxon>
    </lineage>
</organism>
<reference evidence="4 5" key="1">
    <citation type="submission" date="2013-07" db="EMBL/GenBank/DDBJ databases">
        <title>The Genome Sequence of Cryptococcus heveanensis BCC8398.</title>
        <authorList>
            <consortium name="The Broad Institute Genome Sequencing Platform"/>
            <person name="Cuomo C."/>
            <person name="Litvintseva A."/>
            <person name="Chen Y."/>
            <person name="Heitman J."/>
            <person name="Sun S."/>
            <person name="Springer D."/>
            <person name="Dromer F."/>
            <person name="Young S.K."/>
            <person name="Zeng Q."/>
            <person name="Gargeya S."/>
            <person name="Fitzgerald M."/>
            <person name="Abouelleil A."/>
            <person name="Alvarado L."/>
            <person name="Berlin A.M."/>
            <person name="Chapman S.B."/>
            <person name="Dewar J."/>
            <person name="Goldberg J."/>
            <person name="Griggs A."/>
            <person name="Gujja S."/>
            <person name="Hansen M."/>
            <person name="Howarth C."/>
            <person name="Imamovic A."/>
            <person name="Larimer J."/>
            <person name="McCowan C."/>
            <person name="Murphy C."/>
            <person name="Pearson M."/>
            <person name="Priest M."/>
            <person name="Roberts A."/>
            <person name="Saif S."/>
            <person name="Shea T."/>
            <person name="Sykes S."/>
            <person name="Wortman J."/>
            <person name="Nusbaum C."/>
            <person name="Birren B."/>
        </authorList>
    </citation>
    <scope>NUCLEOTIDE SEQUENCE [LARGE SCALE GENOMIC DNA]</scope>
    <source>
        <strain evidence="4 5">BCC8398</strain>
    </source>
</reference>
<dbReference type="InterPro" id="IPR002168">
    <property type="entry name" value="Lipase_GDXG_HIS_AS"/>
</dbReference>
<evidence type="ECO:0000313" key="5">
    <source>
        <dbReference type="Proteomes" id="UP000092666"/>
    </source>
</evidence>
<evidence type="ECO:0000313" key="4">
    <source>
        <dbReference type="EMBL" id="OCF31627.1"/>
    </source>
</evidence>
<dbReference type="PANTHER" id="PTHR45570">
    <property type="entry name" value="CARBOXYLIC ESTER HYDROLASE"/>
    <property type="match status" value="1"/>
</dbReference>
<gene>
    <name evidence="4" type="ORF">I316_06632</name>
</gene>
<feature type="chain" id="PRO_5008627137" description="Carboxylesterase type B domain-containing protein" evidence="2">
    <location>
        <begin position="23"/>
        <end position="596"/>
    </location>
</feature>
<dbReference type="PANTHER" id="PTHR45570:SF1">
    <property type="entry name" value="CARBOXYLIC ESTER HYDROLASE"/>
    <property type="match status" value="1"/>
</dbReference>
<keyword evidence="2" id="KW-0732">Signal</keyword>
<feature type="signal peptide" evidence="2">
    <location>
        <begin position="1"/>
        <end position="22"/>
    </location>
</feature>
<dbReference type="EMBL" id="KV700132">
    <property type="protein sequence ID" value="OCF31627.1"/>
    <property type="molecule type" value="Genomic_DNA"/>
</dbReference>
<protein>
    <recommendedName>
        <fullName evidence="3">Carboxylesterase type B domain-containing protein</fullName>
    </recommendedName>
</protein>
<dbReference type="InterPro" id="IPR002018">
    <property type="entry name" value="CarbesteraseB"/>
</dbReference>
<accession>A0A1B9GKV4</accession>
<dbReference type="InterPro" id="IPR029058">
    <property type="entry name" value="AB_hydrolase_fold"/>
</dbReference>
<evidence type="ECO:0000256" key="2">
    <source>
        <dbReference type="SAM" id="SignalP"/>
    </source>
</evidence>
<dbReference type="OrthoDB" id="408631at2759"/>
<comment type="similarity">
    <text evidence="1">Belongs to the 'GDXG' lipolytic enzyme family.</text>
</comment>
<name>A0A1B9GKV4_9TREE</name>